<evidence type="ECO:0000259" key="1">
    <source>
        <dbReference type="Pfam" id="PF13006"/>
    </source>
</evidence>
<dbReference type="InterPro" id="IPR024473">
    <property type="entry name" value="Transposases_IS4_N"/>
</dbReference>
<dbReference type="Proteomes" id="UP000199111">
    <property type="component" value="Unassembled WGS sequence"/>
</dbReference>
<name>A0A1I3LTQ6_9ACTN</name>
<dbReference type="RefSeq" id="WP_177245031.1">
    <property type="nucleotide sequence ID" value="NZ_FOQY01000005.1"/>
</dbReference>
<evidence type="ECO:0000313" key="3">
    <source>
        <dbReference type="Proteomes" id="UP000199111"/>
    </source>
</evidence>
<feature type="domain" description="Transposase IS4 N-terminal" evidence="1">
    <location>
        <begin position="6"/>
        <end position="42"/>
    </location>
</feature>
<sequence>MTDLVALGALTSLLPREVLDGAIGKYGCREQRVRKLPAHVVVQSNSWAHNSFHREMQSVELAEMYAGVRHVSVGSQTHTTAV</sequence>
<reference evidence="3" key="1">
    <citation type="submission" date="2016-10" db="EMBL/GenBank/DDBJ databases">
        <authorList>
            <person name="Varghese N."/>
            <person name="Submissions S."/>
        </authorList>
    </citation>
    <scope>NUCLEOTIDE SEQUENCE [LARGE SCALE GENOMIC DNA]</scope>
    <source>
        <strain evidence="3">CGMCC 4.2126</strain>
    </source>
</reference>
<dbReference type="AlphaFoldDB" id="A0A1I3LTQ6"/>
<gene>
    <name evidence="2" type="ORF">SAMN05216275_105263</name>
</gene>
<proteinExistence type="predicted"/>
<evidence type="ECO:0000313" key="2">
    <source>
        <dbReference type="EMBL" id="SFI88164.1"/>
    </source>
</evidence>
<keyword evidence="3" id="KW-1185">Reference proteome</keyword>
<dbReference type="Pfam" id="PF13006">
    <property type="entry name" value="Nterm_IS4"/>
    <property type="match status" value="1"/>
</dbReference>
<dbReference type="EMBL" id="FOQY01000005">
    <property type="protein sequence ID" value="SFI88164.1"/>
    <property type="molecule type" value="Genomic_DNA"/>
</dbReference>
<dbReference type="GeneID" id="96297787"/>
<accession>A0A1I3LTQ6</accession>
<protein>
    <submittedName>
        <fullName evidence="2">Insertion element 4 transposase N-terminal</fullName>
    </submittedName>
</protein>
<organism evidence="2 3">
    <name type="scientific">Streptosporangium canum</name>
    <dbReference type="NCBI Taxonomy" id="324952"/>
    <lineage>
        <taxon>Bacteria</taxon>
        <taxon>Bacillati</taxon>
        <taxon>Actinomycetota</taxon>
        <taxon>Actinomycetes</taxon>
        <taxon>Streptosporangiales</taxon>
        <taxon>Streptosporangiaceae</taxon>
        <taxon>Streptosporangium</taxon>
    </lineage>
</organism>